<proteinExistence type="inferred from homology"/>
<dbReference type="PANTHER" id="PTHR43673">
    <property type="entry name" value="NAD(P)H NITROREDUCTASE YDGI-RELATED"/>
    <property type="match status" value="1"/>
</dbReference>
<reference evidence="8" key="2">
    <citation type="submission" date="2020-09" db="EMBL/GenBank/DDBJ databases">
        <authorList>
            <person name="Sun Q."/>
            <person name="Zhou Y."/>
        </authorList>
    </citation>
    <scope>NUCLEOTIDE SEQUENCE</scope>
    <source>
        <strain evidence="8">CGMCC 1.15958</strain>
    </source>
</reference>
<dbReference type="InterPro" id="IPR029479">
    <property type="entry name" value="Nitroreductase"/>
</dbReference>
<evidence type="ECO:0000313" key="8">
    <source>
        <dbReference type="EMBL" id="GGD75472.1"/>
    </source>
</evidence>
<dbReference type="RefSeq" id="WP_188769527.1">
    <property type="nucleotide sequence ID" value="NZ_BMKK01000011.1"/>
</dbReference>
<sequence>MNLLESLEWRYATKKMNGNTVPQEKLDYILEAARLAPSSSGLQPYEIFVITDKELLEKIKPIAFNQSQITDCSHLLVWAAWDGYSLEKIEATFHKILADRGLPLTQMDDYKNMLWSMYEPRGKEWQSVHTAKQAYISFSMAIAAAAEQQVDATPMEGFNPEELDKLLGLSEKGLKSAVILPLGYRDAANDWNANLKKVRKPINEFVHELN</sequence>
<dbReference type="InterPro" id="IPR000415">
    <property type="entry name" value="Nitroreductase-like"/>
</dbReference>
<dbReference type="CDD" id="cd02149">
    <property type="entry name" value="NfsB-like"/>
    <property type="match status" value="1"/>
</dbReference>
<dbReference type="GO" id="GO:0016491">
    <property type="term" value="F:oxidoreductase activity"/>
    <property type="evidence" value="ECO:0007669"/>
    <property type="project" value="UniProtKB-KW"/>
</dbReference>
<accession>A0A916Z443</accession>
<dbReference type="EMBL" id="BMKK01000011">
    <property type="protein sequence ID" value="GGD75472.1"/>
    <property type="molecule type" value="Genomic_DNA"/>
</dbReference>
<comment type="caution">
    <text evidence="8">The sequence shown here is derived from an EMBL/GenBank/DDBJ whole genome shotgun (WGS) entry which is preliminary data.</text>
</comment>
<evidence type="ECO:0000256" key="3">
    <source>
        <dbReference type="ARBA" id="ARBA00022630"/>
    </source>
</evidence>
<dbReference type="Pfam" id="PF00881">
    <property type="entry name" value="Nitroreductase"/>
    <property type="match status" value="1"/>
</dbReference>
<comment type="similarity">
    <text evidence="2">Belongs to the nitroreductase family.</text>
</comment>
<keyword evidence="4" id="KW-0288">FMN</keyword>
<dbReference type="AlphaFoldDB" id="A0A916Z443"/>
<organism evidence="8 9">
    <name type="scientific">Emticicia aquatilis</name>
    <dbReference type="NCBI Taxonomy" id="1537369"/>
    <lineage>
        <taxon>Bacteria</taxon>
        <taxon>Pseudomonadati</taxon>
        <taxon>Bacteroidota</taxon>
        <taxon>Cytophagia</taxon>
        <taxon>Cytophagales</taxon>
        <taxon>Leadbetterellaceae</taxon>
        <taxon>Emticicia</taxon>
    </lineage>
</organism>
<evidence type="ECO:0000256" key="1">
    <source>
        <dbReference type="ARBA" id="ARBA00001917"/>
    </source>
</evidence>
<keyword evidence="3" id="KW-0285">Flavoprotein</keyword>
<protein>
    <submittedName>
        <fullName evidence="8">Nitroreductase</fullName>
    </submittedName>
</protein>
<dbReference type="PANTHER" id="PTHR43673:SF2">
    <property type="entry name" value="NITROREDUCTASE"/>
    <property type="match status" value="1"/>
</dbReference>
<keyword evidence="9" id="KW-1185">Reference proteome</keyword>
<dbReference type="Gene3D" id="3.40.109.10">
    <property type="entry name" value="NADH Oxidase"/>
    <property type="match status" value="1"/>
</dbReference>
<reference evidence="8" key="1">
    <citation type="journal article" date="2014" name="Int. J. Syst. Evol. Microbiol.">
        <title>Complete genome sequence of Corynebacterium casei LMG S-19264T (=DSM 44701T), isolated from a smear-ripened cheese.</title>
        <authorList>
            <consortium name="US DOE Joint Genome Institute (JGI-PGF)"/>
            <person name="Walter F."/>
            <person name="Albersmeier A."/>
            <person name="Kalinowski J."/>
            <person name="Ruckert C."/>
        </authorList>
    </citation>
    <scope>NUCLEOTIDE SEQUENCE</scope>
    <source>
        <strain evidence="8">CGMCC 1.15958</strain>
    </source>
</reference>
<comment type="cofactor">
    <cofactor evidence="1">
        <name>FMN</name>
        <dbReference type="ChEBI" id="CHEBI:58210"/>
    </cofactor>
</comment>
<evidence type="ECO:0000256" key="5">
    <source>
        <dbReference type="ARBA" id="ARBA00022857"/>
    </source>
</evidence>
<keyword evidence="5" id="KW-0521">NADP</keyword>
<evidence type="ECO:0000256" key="6">
    <source>
        <dbReference type="ARBA" id="ARBA00023002"/>
    </source>
</evidence>
<dbReference type="Proteomes" id="UP000609064">
    <property type="component" value="Unassembled WGS sequence"/>
</dbReference>
<dbReference type="InterPro" id="IPR033878">
    <property type="entry name" value="NfsB-like"/>
</dbReference>
<evidence type="ECO:0000313" key="9">
    <source>
        <dbReference type="Proteomes" id="UP000609064"/>
    </source>
</evidence>
<evidence type="ECO:0000259" key="7">
    <source>
        <dbReference type="Pfam" id="PF00881"/>
    </source>
</evidence>
<keyword evidence="6" id="KW-0560">Oxidoreductase</keyword>
<evidence type="ECO:0000256" key="4">
    <source>
        <dbReference type="ARBA" id="ARBA00022643"/>
    </source>
</evidence>
<gene>
    <name evidence="8" type="ORF">GCM10011514_44250</name>
</gene>
<name>A0A916Z443_9BACT</name>
<dbReference type="SUPFAM" id="SSF55469">
    <property type="entry name" value="FMN-dependent nitroreductase-like"/>
    <property type="match status" value="1"/>
</dbReference>
<evidence type="ECO:0000256" key="2">
    <source>
        <dbReference type="ARBA" id="ARBA00007118"/>
    </source>
</evidence>
<feature type="domain" description="Nitroreductase" evidence="7">
    <location>
        <begin position="8"/>
        <end position="184"/>
    </location>
</feature>